<evidence type="ECO:0000259" key="16">
    <source>
        <dbReference type="PROSITE" id="PS50004"/>
    </source>
</evidence>
<keyword evidence="3" id="KW-0479">Metal-binding</keyword>
<dbReference type="GO" id="GO:0030658">
    <property type="term" value="C:transport vesicle membrane"/>
    <property type="evidence" value="ECO:0007669"/>
    <property type="project" value="UniProtKB-SubCell"/>
</dbReference>
<dbReference type="Proteomes" id="UP000192220">
    <property type="component" value="Unplaced"/>
</dbReference>
<evidence type="ECO:0000256" key="15">
    <source>
        <dbReference type="SAM" id="MobiDB-lite"/>
    </source>
</evidence>
<evidence type="ECO:0000256" key="12">
    <source>
        <dbReference type="ARBA" id="ARBA00075520"/>
    </source>
</evidence>
<dbReference type="STRING" id="52670.A0A2I4AWB7"/>
<name>A0A2I4AWB7_AUSLI</name>
<evidence type="ECO:0000256" key="4">
    <source>
        <dbReference type="ARBA" id="ARBA00022737"/>
    </source>
</evidence>
<sequence>MPGAPDLINLGFLSDSEREMILEVLRRDEELRLAEEQRVRKLKTELLEVKRKGAKHGGGKYSEHSCGRCQEPLSRLTVFSNRCQMCNHFVCRNCQSFLPSGSWLCSVCTKESELKKRTGDWFYSRRINRFSAAPGHDLVRVSLKRKTPMKKRETMGEVILRNEKPPDPFRPVPLPRQKVLPVNTSQSSETPGFVASRETVESKSDDVSSKPALCSTESLENTSVGGRTETESGRTSPEQPSVAGSDVSSLTVPVKADPEVKSADLSLELEVDRLFKKSIKRAPKPAECLSTLDLRDAPEASMGNRSRSVPGLDLQEDEDEDEDIDRLVSFHKMTMARSSSSLQSSKSTLGSLTSIYSDSGDFDSVEVSGDVVFSVSYDEHTQSLQVFIKECHELAFGEASRQLSNPYVKCYLLPDKSRQSKKKTTIKKKTINPVYNETLKYSVSRSLLATRSLLISVWHHGRLSRNTFLGEVEVPLDLRDLDSPSEDRLRLMGKAGSSAQPSAFSQHKGELVISLKYITPKNTTAEKTKGKKSASDEGELHVLIKEAKNLVAIKGGTSDSFVRGYLFPAKAKNAKRKTPVVKKNLNPQYNSTFVYKDVTLEELRGACLELTVWDREAMLSNEFLGGVRLSSGKVAVKTGKEEVELDSVGEEMSLWQKMMQYPDSWAEGTLSLRCTMGKPTDK</sequence>
<dbReference type="GeneID" id="106514840"/>
<evidence type="ECO:0000256" key="5">
    <source>
        <dbReference type="ARBA" id="ARBA00022771"/>
    </source>
</evidence>
<dbReference type="GO" id="GO:0070382">
    <property type="term" value="C:exocytic vesicle"/>
    <property type="evidence" value="ECO:0007669"/>
    <property type="project" value="TreeGrafter"/>
</dbReference>
<evidence type="ECO:0000313" key="20">
    <source>
        <dbReference type="RefSeq" id="XP_013859764.1"/>
    </source>
</evidence>
<accession>A0A2I4AWB7</accession>
<evidence type="ECO:0000256" key="14">
    <source>
        <dbReference type="SAM" id="Coils"/>
    </source>
</evidence>
<dbReference type="Gene3D" id="2.60.40.150">
    <property type="entry name" value="C2 domain"/>
    <property type="match status" value="2"/>
</dbReference>
<evidence type="ECO:0000256" key="2">
    <source>
        <dbReference type="ARBA" id="ARBA00022553"/>
    </source>
</evidence>
<dbReference type="KEGG" id="alim:106514840"/>
<feature type="compositionally biased region" description="Basic and acidic residues" evidence="15">
    <location>
        <begin position="198"/>
        <end position="208"/>
    </location>
</feature>
<dbReference type="AlphaFoldDB" id="A0A2I4AWB7"/>
<dbReference type="Pfam" id="PF02318">
    <property type="entry name" value="FYVE_2"/>
    <property type="match status" value="1"/>
</dbReference>
<dbReference type="InterPro" id="IPR041282">
    <property type="entry name" value="FYVE_2"/>
</dbReference>
<organism evidence="18 22">
    <name type="scientific">Austrofundulus limnaeus</name>
    <name type="common">Annual killifish</name>
    <dbReference type="NCBI Taxonomy" id="52670"/>
    <lineage>
        <taxon>Eukaryota</taxon>
        <taxon>Metazoa</taxon>
        <taxon>Chordata</taxon>
        <taxon>Craniata</taxon>
        <taxon>Vertebrata</taxon>
        <taxon>Euteleostomi</taxon>
        <taxon>Actinopterygii</taxon>
        <taxon>Neopterygii</taxon>
        <taxon>Teleostei</taxon>
        <taxon>Neoteleostei</taxon>
        <taxon>Acanthomorphata</taxon>
        <taxon>Ovalentaria</taxon>
        <taxon>Atherinomorphae</taxon>
        <taxon>Cyprinodontiformes</taxon>
        <taxon>Rivulidae</taxon>
        <taxon>Austrofundulus</taxon>
    </lineage>
</organism>
<dbReference type="SUPFAM" id="SSF49562">
    <property type="entry name" value="C2 domain (Calcium/lipid-binding domain, CaLB)"/>
    <property type="match status" value="2"/>
</dbReference>
<evidence type="ECO:0000256" key="1">
    <source>
        <dbReference type="ARBA" id="ARBA00004268"/>
    </source>
</evidence>
<dbReference type="CTD" id="94121"/>
<evidence type="ECO:0000313" key="22">
    <source>
        <dbReference type="RefSeq" id="XP_013859784.1"/>
    </source>
</evidence>
<dbReference type="RefSeq" id="XP_013859764.1">
    <property type="nucleotide sequence ID" value="XM_014004310.1"/>
</dbReference>
<evidence type="ECO:0000313" key="19">
    <source>
        <dbReference type="RefSeq" id="XP_013859753.1"/>
    </source>
</evidence>
<dbReference type="GO" id="GO:0031267">
    <property type="term" value="F:small GTPase binding"/>
    <property type="evidence" value="ECO:0007669"/>
    <property type="project" value="InterPro"/>
</dbReference>
<comment type="subunit">
    <text evidence="10">Part of a ternary complex containing STX1A and RAB27A. Can bind both dominant negative and dominant active mutants of RAB27A. Binds STXBP1, RAB3A, RAB8A and RAB27B. Interacts with MYO5A.</text>
</comment>
<evidence type="ECO:0000256" key="8">
    <source>
        <dbReference type="ARBA" id="ARBA00023329"/>
    </source>
</evidence>
<dbReference type="GO" id="GO:0008270">
    <property type="term" value="F:zinc ion binding"/>
    <property type="evidence" value="ECO:0007669"/>
    <property type="project" value="UniProtKB-KW"/>
</dbReference>
<evidence type="ECO:0000313" key="18">
    <source>
        <dbReference type="Proteomes" id="UP000192220"/>
    </source>
</evidence>
<dbReference type="InterPro" id="IPR043567">
    <property type="entry name" value="SYTL1-5_C2B"/>
</dbReference>
<feature type="domain" description="C2" evidence="16">
    <location>
        <begin position="367"/>
        <end position="491"/>
    </location>
</feature>
<proteinExistence type="predicted"/>
<keyword evidence="8" id="KW-0968">Cytoplasmic vesicle</keyword>
<dbReference type="GO" id="GO:0005886">
    <property type="term" value="C:plasma membrane"/>
    <property type="evidence" value="ECO:0007669"/>
    <property type="project" value="TreeGrafter"/>
</dbReference>
<dbReference type="PANTHER" id="PTHR45716">
    <property type="entry name" value="BITESIZE, ISOFORM I"/>
    <property type="match status" value="1"/>
</dbReference>
<dbReference type="SMART" id="SM00239">
    <property type="entry name" value="C2"/>
    <property type="match status" value="2"/>
</dbReference>
<evidence type="ECO:0000313" key="21">
    <source>
        <dbReference type="RefSeq" id="XP_013859773.1"/>
    </source>
</evidence>
<feature type="domain" description="C2" evidence="16">
    <location>
        <begin position="520"/>
        <end position="645"/>
    </location>
</feature>
<protein>
    <recommendedName>
        <fullName evidence="11">Synaptotagmin-like protein 4</fullName>
    </recommendedName>
    <alternativeName>
        <fullName evidence="12">Exophilin-2</fullName>
    </alternativeName>
    <alternativeName>
        <fullName evidence="13">Granuphilin</fullName>
    </alternativeName>
</protein>
<feature type="compositionally biased region" description="Polar residues" evidence="15">
    <location>
        <begin position="215"/>
        <end position="225"/>
    </location>
</feature>
<keyword evidence="7" id="KW-0472">Membrane</keyword>
<dbReference type="Gene3D" id="3.30.40.10">
    <property type="entry name" value="Zinc/RING finger domain, C3HC4 (zinc finger)"/>
    <property type="match status" value="1"/>
</dbReference>
<comment type="subcellular location">
    <subcellularLocation>
        <location evidence="1">Cytoplasmic vesicle</location>
        <location evidence="1">Secretory vesicle membrane</location>
        <topology evidence="1">Peripheral membrane protein</topology>
    </subcellularLocation>
</comment>
<evidence type="ECO:0000256" key="6">
    <source>
        <dbReference type="ARBA" id="ARBA00022833"/>
    </source>
</evidence>
<keyword evidence="4" id="KW-0677">Repeat</keyword>
<feature type="region of interest" description="Disordered" evidence="15">
    <location>
        <begin position="162"/>
        <end position="250"/>
    </location>
</feature>
<evidence type="ECO:0000259" key="17">
    <source>
        <dbReference type="PROSITE" id="PS50916"/>
    </source>
</evidence>
<evidence type="ECO:0000256" key="13">
    <source>
        <dbReference type="ARBA" id="ARBA00082389"/>
    </source>
</evidence>
<dbReference type="FunFam" id="2.60.40.150:FF:000006">
    <property type="entry name" value="Synaptotagmin-like 5, isoform CRA_a"/>
    <property type="match status" value="1"/>
</dbReference>
<reference evidence="19 20" key="1">
    <citation type="submission" date="2025-04" db="UniProtKB">
        <authorList>
            <consortium name="RefSeq"/>
        </authorList>
    </citation>
    <scope>IDENTIFICATION</scope>
</reference>
<keyword evidence="6" id="KW-0862">Zinc</keyword>
<dbReference type="RefSeq" id="XP_013859773.1">
    <property type="nucleotide sequence ID" value="XM_014004319.1"/>
</dbReference>
<keyword evidence="18" id="KW-1185">Reference proteome</keyword>
<dbReference type="RefSeq" id="XP_013859753.1">
    <property type="nucleotide sequence ID" value="XM_014004299.1"/>
</dbReference>
<evidence type="ECO:0000256" key="10">
    <source>
        <dbReference type="ARBA" id="ARBA00063761"/>
    </source>
</evidence>
<dbReference type="CDD" id="cd04020">
    <property type="entry name" value="C2B_SLP_1-2-3-4"/>
    <property type="match status" value="1"/>
</dbReference>
<evidence type="ECO:0000256" key="11">
    <source>
        <dbReference type="ARBA" id="ARBA00072166"/>
    </source>
</evidence>
<evidence type="ECO:0000256" key="7">
    <source>
        <dbReference type="ARBA" id="ARBA00023136"/>
    </source>
</evidence>
<feature type="region of interest" description="Disordered" evidence="15">
    <location>
        <begin position="297"/>
        <end position="320"/>
    </location>
</feature>
<comment type="function">
    <text evidence="9">Modulates exocytosis of dense-core granules and secretion of hormones in the pancreas and the pituitary. Interacts with vesicles containing negatively charged phospholipids in a Ca(2+)-independent manner.</text>
</comment>
<dbReference type="FunFam" id="2.60.40.150:FF:000121">
    <property type="entry name" value="Synaptotagmin-like 4, isoform CRA_a"/>
    <property type="match status" value="1"/>
</dbReference>
<dbReference type="InterPro" id="IPR011011">
    <property type="entry name" value="Znf_FYVE_PHD"/>
</dbReference>
<dbReference type="InterPro" id="IPR010911">
    <property type="entry name" value="Rab_BD"/>
</dbReference>
<dbReference type="PANTHER" id="PTHR45716:SF4">
    <property type="entry name" value="SYNAPTOTAGMIN-LIKE PROTEIN 4"/>
    <property type="match status" value="1"/>
</dbReference>
<feature type="coiled-coil region" evidence="14">
    <location>
        <begin position="25"/>
        <end position="52"/>
    </location>
</feature>
<gene>
    <name evidence="19 20 21 22" type="primary">sytl4</name>
</gene>
<keyword evidence="5" id="KW-0863">Zinc-finger</keyword>
<keyword evidence="2" id="KW-0597">Phosphoprotein</keyword>
<dbReference type="InterPro" id="IPR000008">
    <property type="entry name" value="C2_dom"/>
</dbReference>
<keyword evidence="14" id="KW-0175">Coiled coil</keyword>
<dbReference type="InterPro" id="IPR044134">
    <property type="entry name" value="FYVE_Slp4"/>
</dbReference>
<dbReference type="Pfam" id="PF00168">
    <property type="entry name" value="C2"/>
    <property type="match status" value="2"/>
</dbReference>
<dbReference type="SUPFAM" id="SSF57903">
    <property type="entry name" value="FYVE/PHD zinc finger"/>
    <property type="match status" value="1"/>
</dbReference>
<dbReference type="OrthoDB" id="195679at2759"/>
<evidence type="ECO:0000256" key="3">
    <source>
        <dbReference type="ARBA" id="ARBA00022723"/>
    </source>
</evidence>
<dbReference type="FunFam" id="3.30.40.10:FF:000018">
    <property type="entry name" value="Synaptotagmin-like 5, isoform CRA_a"/>
    <property type="match status" value="1"/>
</dbReference>
<dbReference type="GO" id="GO:0006887">
    <property type="term" value="P:exocytosis"/>
    <property type="evidence" value="ECO:0007669"/>
    <property type="project" value="TreeGrafter"/>
</dbReference>
<evidence type="ECO:0000256" key="9">
    <source>
        <dbReference type="ARBA" id="ARBA00053613"/>
    </source>
</evidence>
<dbReference type="InterPro" id="IPR013083">
    <property type="entry name" value="Znf_RING/FYVE/PHD"/>
</dbReference>
<dbReference type="RefSeq" id="XP_013859784.1">
    <property type="nucleotide sequence ID" value="XM_014004330.1"/>
</dbReference>
<dbReference type="PROSITE" id="PS50916">
    <property type="entry name" value="RABBD"/>
    <property type="match status" value="1"/>
</dbReference>
<feature type="domain" description="RabBD" evidence="17">
    <location>
        <begin position="7"/>
        <end position="125"/>
    </location>
</feature>
<dbReference type="CDD" id="cd15764">
    <property type="entry name" value="FYVE_Slp4"/>
    <property type="match status" value="1"/>
</dbReference>
<dbReference type="PROSITE" id="PS50004">
    <property type="entry name" value="C2"/>
    <property type="match status" value="2"/>
</dbReference>
<dbReference type="InterPro" id="IPR035892">
    <property type="entry name" value="C2_domain_sf"/>
</dbReference>
<dbReference type="GO" id="GO:0042043">
    <property type="term" value="F:neurexin family protein binding"/>
    <property type="evidence" value="ECO:0007669"/>
    <property type="project" value="TreeGrafter"/>
</dbReference>
<dbReference type="GO" id="GO:0006886">
    <property type="term" value="P:intracellular protein transport"/>
    <property type="evidence" value="ECO:0007669"/>
    <property type="project" value="InterPro"/>
</dbReference>